<dbReference type="GO" id="GO:0005789">
    <property type="term" value="C:endoplasmic reticulum membrane"/>
    <property type="evidence" value="ECO:0007669"/>
    <property type="project" value="UniProtKB-SubCell"/>
</dbReference>
<dbReference type="PANTHER" id="PTHR45965:SF3">
    <property type="entry name" value="INACTIVE RHOMBOID PROTEIN 1"/>
    <property type="match status" value="1"/>
</dbReference>
<evidence type="ECO:0000256" key="4">
    <source>
        <dbReference type="ARBA" id="ARBA00022824"/>
    </source>
</evidence>
<dbReference type="Pfam" id="PF01694">
    <property type="entry name" value="Rhomboid"/>
    <property type="match status" value="1"/>
</dbReference>
<feature type="transmembrane region" description="Helical" evidence="7">
    <location>
        <begin position="63"/>
        <end position="80"/>
    </location>
</feature>
<dbReference type="EMBL" id="JBJKFK010000470">
    <property type="protein sequence ID" value="KAL3316876.1"/>
    <property type="molecule type" value="Genomic_DNA"/>
</dbReference>
<keyword evidence="6 7" id="KW-0472">Membrane</keyword>
<keyword evidence="10" id="KW-1185">Reference proteome</keyword>
<feature type="domain" description="Peptidase S54 rhomboid" evidence="8">
    <location>
        <begin position="2"/>
        <end position="102"/>
    </location>
</feature>
<dbReference type="Proteomes" id="UP001626550">
    <property type="component" value="Unassembled WGS sequence"/>
</dbReference>
<dbReference type="InterPro" id="IPR035952">
    <property type="entry name" value="Rhomboid-like_sf"/>
</dbReference>
<feature type="transmembrane region" description="Helical" evidence="7">
    <location>
        <begin position="7"/>
        <end position="26"/>
    </location>
</feature>
<evidence type="ECO:0000256" key="6">
    <source>
        <dbReference type="ARBA" id="ARBA00023136"/>
    </source>
</evidence>
<keyword evidence="5 7" id="KW-1133">Transmembrane helix</keyword>
<keyword evidence="4" id="KW-0256">Endoplasmic reticulum</keyword>
<evidence type="ECO:0000256" key="3">
    <source>
        <dbReference type="ARBA" id="ARBA00022692"/>
    </source>
</evidence>
<gene>
    <name evidence="9" type="primary">RHBDF2</name>
    <name evidence="9" type="ORF">Ciccas_004474</name>
</gene>
<organism evidence="9 10">
    <name type="scientific">Cichlidogyrus casuarinus</name>
    <dbReference type="NCBI Taxonomy" id="1844966"/>
    <lineage>
        <taxon>Eukaryota</taxon>
        <taxon>Metazoa</taxon>
        <taxon>Spiralia</taxon>
        <taxon>Lophotrochozoa</taxon>
        <taxon>Platyhelminthes</taxon>
        <taxon>Monogenea</taxon>
        <taxon>Monopisthocotylea</taxon>
        <taxon>Dactylogyridea</taxon>
        <taxon>Ancyrocephalidae</taxon>
        <taxon>Cichlidogyrus</taxon>
    </lineage>
</organism>
<dbReference type="PANTHER" id="PTHR45965">
    <property type="entry name" value="INACTIVE RHOMBOID PROTEIN"/>
    <property type="match status" value="1"/>
</dbReference>
<comment type="similarity">
    <text evidence="2">Belongs to the peptidase S54 family.</text>
</comment>
<feature type="transmembrane region" description="Helical" evidence="7">
    <location>
        <begin position="86"/>
        <end position="108"/>
    </location>
</feature>
<dbReference type="InterPro" id="IPR022764">
    <property type="entry name" value="Peptidase_S54_rhomboid_dom"/>
</dbReference>
<name>A0ABD2QBF3_9PLAT</name>
<keyword evidence="3 7" id="KW-0812">Transmembrane</keyword>
<dbReference type="Gene3D" id="1.20.1540.10">
    <property type="entry name" value="Rhomboid-like"/>
    <property type="match status" value="1"/>
</dbReference>
<comment type="caution">
    <text evidence="9">The sequence shown here is derived from an EMBL/GenBank/DDBJ whole genome shotgun (WGS) entry which is preliminary data.</text>
</comment>
<evidence type="ECO:0000256" key="7">
    <source>
        <dbReference type="SAM" id="Phobius"/>
    </source>
</evidence>
<dbReference type="InterPro" id="IPR051512">
    <property type="entry name" value="Inactive_Rhomboid"/>
</dbReference>
<evidence type="ECO:0000256" key="2">
    <source>
        <dbReference type="ARBA" id="ARBA00009045"/>
    </source>
</evidence>
<evidence type="ECO:0000313" key="9">
    <source>
        <dbReference type="EMBL" id="KAL3316876.1"/>
    </source>
</evidence>
<evidence type="ECO:0000259" key="8">
    <source>
        <dbReference type="Pfam" id="PF01694"/>
    </source>
</evidence>
<proteinExistence type="inferred from homology"/>
<reference evidence="9 10" key="1">
    <citation type="submission" date="2024-11" db="EMBL/GenBank/DDBJ databases">
        <title>Adaptive evolution of stress response genes in parasites aligns with host niche diversity.</title>
        <authorList>
            <person name="Hahn C."/>
            <person name="Resl P."/>
        </authorList>
    </citation>
    <scope>NUCLEOTIDE SEQUENCE [LARGE SCALE GENOMIC DNA]</scope>
    <source>
        <strain evidence="9">EGGRZ-B1_66</strain>
        <tissue evidence="9">Body</tissue>
    </source>
</reference>
<accession>A0ABD2QBF3</accession>
<evidence type="ECO:0000256" key="5">
    <source>
        <dbReference type="ARBA" id="ARBA00022989"/>
    </source>
</evidence>
<feature type="transmembrane region" description="Helical" evidence="7">
    <location>
        <begin position="153"/>
        <end position="174"/>
    </location>
</feature>
<comment type="subcellular location">
    <subcellularLocation>
        <location evidence="1">Endoplasmic reticulum membrane</location>
        <topology evidence="1">Multi-pass membrane protein</topology>
    </subcellularLocation>
</comment>
<evidence type="ECO:0000313" key="10">
    <source>
        <dbReference type="Proteomes" id="UP001626550"/>
    </source>
</evidence>
<feature type="transmembrane region" description="Helical" evidence="7">
    <location>
        <begin position="38"/>
        <end position="56"/>
    </location>
</feature>
<dbReference type="SUPFAM" id="SSF144091">
    <property type="entry name" value="Rhomboid-like"/>
    <property type="match status" value="1"/>
</dbReference>
<evidence type="ECO:0000256" key="1">
    <source>
        <dbReference type="ARBA" id="ARBA00004477"/>
    </source>
</evidence>
<protein>
    <submittedName>
        <fullName evidence="9">Inactive rhomboid protein 2</fullName>
    </submittedName>
</protein>
<sequence length="218" mass="24392">MLGCIRLAIIYIVSGMLGNLASAALLPFEPHTGPACSLASLLGAQITQHCLIWNLLAKPVIGLLKFCFMFILMVVCGLIFPTVNNIANLVAFLSGCTLIVILNPLLGFQSVAKKIKNRPRIFSMITYIDSPASEAPKSPNQKSLKNYPSRIRILLISLFCFICLTVFVSCLFFCDQFRDYFLFLKYLNCPNPDFFLVSWHCKTIIEDLPPMEECIVNL</sequence>
<dbReference type="AlphaFoldDB" id="A0ABD2QBF3"/>